<feature type="transmembrane region" description="Helical" evidence="1">
    <location>
        <begin position="31"/>
        <end position="49"/>
    </location>
</feature>
<feature type="transmembrane region" description="Helical" evidence="1">
    <location>
        <begin position="5"/>
        <end position="25"/>
    </location>
</feature>
<dbReference type="OrthoDB" id="773226at2"/>
<evidence type="ECO:0000256" key="1">
    <source>
        <dbReference type="SAM" id="Phobius"/>
    </source>
</evidence>
<evidence type="ECO:0000313" key="3">
    <source>
        <dbReference type="Proteomes" id="UP000318010"/>
    </source>
</evidence>
<name>A0A563TXK5_9SPHI</name>
<protein>
    <submittedName>
        <fullName evidence="2">Uncharacterized protein</fullName>
    </submittedName>
</protein>
<proteinExistence type="predicted"/>
<dbReference type="RefSeq" id="WP_146272975.1">
    <property type="nucleotide sequence ID" value="NZ_VOEI01000007.1"/>
</dbReference>
<dbReference type="InterPro" id="IPR045938">
    <property type="entry name" value="DUF6358"/>
</dbReference>
<evidence type="ECO:0000313" key="2">
    <source>
        <dbReference type="EMBL" id="TWR24097.1"/>
    </source>
</evidence>
<dbReference type="AlphaFoldDB" id="A0A563TXK5"/>
<dbReference type="Pfam" id="PF19885">
    <property type="entry name" value="DUF6358"/>
    <property type="match status" value="1"/>
</dbReference>
<keyword evidence="1" id="KW-0472">Membrane</keyword>
<accession>A0A563TXK5</accession>
<dbReference type="Proteomes" id="UP000318010">
    <property type="component" value="Unassembled WGS sequence"/>
</dbReference>
<comment type="caution">
    <text evidence="2">The sequence shown here is derived from an EMBL/GenBank/DDBJ whole genome shotgun (WGS) entry which is preliminary data.</text>
</comment>
<reference evidence="2 3" key="1">
    <citation type="submission" date="2019-07" db="EMBL/GenBank/DDBJ databases">
        <authorList>
            <person name="Kim J."/>
        </authorList>
    </citation>
    <scope>NUCLEOTIDE SEQUENCE [LARGE SCALE GENOMIC DNA]</scope>
    <source>
        <strain evidence="2 3">MJ1a</strain>
    </source>
</reference>
<keyword evidence="1" id="KW-0812">Transmembrane</keyword>
<keyword evidence="1" id="KW-1133">Transmembrane helix</keyword>
<gene>
    <name evidence="2" type="ORF">FPZ42_16550</name>
</gene>
<dbReference type="EMBL" id="VOEI01000007">
    <property type="protein sequence ID" value="TWR24097.1"/>
    <property type="molecule type" value="Genomic_DNA"/>
</dbReference>
<organism evidence="2 3">
    <name type="scientific">Mucilaginibacter achroorhodeus</name>
    <dbReference type="NCBI Taxonomy" id="2599294"/>
    <lineage>
        <taxon>Bacteria</taxon>
        <taxon>Pseudomonadati</taxon>
        <taxon>Bacteroidota</taxon>
        <taxon>Sphingobacteriia</taxon>
        <taxon>Sphingobacteriales</taxon>
        <taxon>Sphingobacteriaceae</taxon>
        <taxon>Mucilaginibacter</taxon>
    </lineage>
</organism>
<keyword evidence="3" id="KW-1185">Reference proteome</keyword>
<sequence>MRSKLFLNIFYNIVIFVCAAGAYTSLQNSRWIWLTSFLMLGALFIIAKIKLIKEVRALQNNQKK</sequence>